<proteinExistence type="predicted"/>
<reference evidence="2 3" key="1">
    <citation type="submission" date="2019-05" db="EMBL/GenBank/DDBJ databases">
        <title>Another draft genome of Portunus trituberculatus and its Hox gene families provides insights of decapod evolution.</title>
        <authorList>
            <person name="Jeong J.-H."/>
            <person name="Song I."/>
            <person name="Kim S."/>
            <person name="Choi T."/>
            <person name="Kim D."/>
            <person name="Ryu S."/>
            <person name="Kim W."/>
        </authorList>
    </citation>
    <scope>NUCLEOTIDE SEQUENCE [LARGE SCALE GENOMIC DNA]</scope>
    <source>
        <tissue evidence="2">Muscle</tissue>
    </source>
</reference>
<comment type="caution">
    <text evidence="2">The sequence shown here is derived from an EMBL/GenBank/DDBJ whole genome shotgun (WGS) entry which is preliminary data.</text>
</comment>
<feature type="compositionally biased region" description="Polar residues" evidence="1">
    <location>
        <begin position="198"/>
        <end position="207"/>
    </location>
</feature>
<dbReference type="Proteomes" id="UP000324222">
    <property type="component" value="Unassembled WGS sequence"/>
</dbReference>
<name>A0A5B7II45_PORTR</name>
<feature type="region of interest" description="Disordered" evidence="1">
    <location>
        <begin position="1"/>
        <end position="293"/>
    </location>
</feature>
<dbReference type="AlphaFoldDB" id="A0A5B7II45"/>
<dbReference type="OrthoDB" id="10264062at2759"/>
<feature type="compositionally biased region" description="Polar residues" evidence="1">
    <location>
        <begin position="1"/>
        <end position="15"/>
    </location>
</feature>
<sequence length="293" mass="30498">MSSLALHDSSGTVRKTSLDDAAMSTSGISTLDTSSDATHSKEEVSPNSDGGSSHSPPKASMEAGRVTIEAGSEETGSSGGYLVEGQDVEDGASTTKNTPVGSVSEQNSEESGSSAEDSKEQSEEQNNSCESSADSVVKDMETESPDLNLGKGTTTDDSREHSLEDLKDTSQESSSGSSNQNTEAKESIPVVETETSDDTTQQAASQETARDNTHSTSNTQAERVKQRHISSSGSSSSDEDKLAETLTITETPEISGTGGHLTSEGDESLESSPEPHVCPPPHYLTSTNGMLLP</sequence>
<feature type="compositionally biased region" description="Polar residues" evidence="1">
    <location>
        <begin position="284"/>
        <end position="293"/>
    </location>
</feature>
<feature type="compositionally biased region" description="Low complexity" evidence="1">
    <location>
        <begin position="171"/>
        <end position="182"/>
    </location>
</feature>
<protein>
    <submittedName>
        <fullName evidence="2">Uncharacterized protein</fullName>
    </submittedName>
</protein>
<feature type="compositionally biased region" description="Polar residues" evidence="1">
    <location>
        <begin position="23"/>
        <end position="37"/>
    </location>
</feature>
<evidence type="ECO:0000313" key="2">
    <source>
        <dbReference type="EMBL" id="MPC85151.1"/>
    </source>
</evidence>
<dbReference type="EMBL" id="VSRR010067503">
    <property type="protein sequence ID" value="MPC85151.1"/>
    <property type="molecule type" value="Genomic_DNA"/>
</dbReference>
<accession>A0A5B7II45</accession>
<keyword evidence="3" id="KW-1185">Reference proteome</keyword>
<gene>
    <name evidence="2" type="ORF">E2C01_079913</name>
</gene>
<feature type="compositionally biased region" description="Polar residues" evidence="1">
    <location>
        <begin position="92"/>
        <end position="115"/>
    </location>
</feature>
<evidence type="ECO:0000256" key="1">
    <source>
        <dbReference type="SAM" id="MobiDB-lite"/>
    </source>
</evidence>
<evidence type="ECO:0000313" key="3">
    <source>
        <dbReference type="Proteomes" id="UP000324222"/>
    </source>
</evidence>
<feature type="compositionally biased region" description="Polar residues" evidence="1">
    <location>
        <begin position="45"/>
        <end position="55"/>
    </location>
</feature>
<organism evidence="2 3">
    <name type="scientific">Portunus trituberculatus</name>
    <name type="common">Swimming crab</name>
    <name type="synonym">Neptunus trituberculatus</name>
    <dbReference type="NCBI Taxonomy" id="210409"/>
    <lineage>
        <taxon>Eukaryota</taxon>
        <taxon>Metazoa</taxon>
        <taxon>Ecdysozoa</taxon>
        <taxon>Arthropoda</taxon>
        <taxon>Crustacea</taxon>
        <taxon>Multicrustacea</taxon>
        <taxon>Malacostraca</taxon>
        <taxon>Eumalacostraca</taxon>
        <taxon>Eucarida</taxon>
        <taxon>Decapoda</taxon>
        <taxon>Pleocyemata</taxon>
        <taxon>Brachyura</taxon>
        <taxon>Eubrachyura</taxon>
        <taxon>Portunoidea</taxon>
        <taxon>Portunidae</taxon>
        <taxon>Portuninae</taxon>
        <taxon>Portunus</taxon>
    </lineage>
</organism>
<feature type="compositionally biased region" description="Basic and acidic residues" evidence="1">
    <location>
        <begin position="154"/>
        <end position="170"/>
    </location>
</feature>